<dbReference type="AlphaFoldDB" id="A0ABD3UYP0"/>
<proteinExistence type="predicted"/>
<accession>A0ABD3UYP0</accession>
<dbReference type="Proteomes" id="UP001634394">
    <property type="component" value="Unassembled WGS sequence"/>
</dbReference>
<feature type="non-terminal residue" evidence="1">
    <location>
        <position position="57"/>
    </location>
</feature>
<evidence type="ECO:0000313" key="1">
    <source>
        <dbReference type="EMBL" id="KAL3854559.1"/>
    </source>
</evidence>
<dbReference type="EMBL" id="JBJQND010000014">
    <property type="protein sequence ID" value="KAL3854559.1"/>
    <property type="molecule type" value="Genomic_DNA"/>
</dbReference>
<evidence type="ECO:0000313" key="2">
    <source>
        <dbReference type="Proteomes" id="UP001634394"/>
    </source>
</evidence>
<keyword evidence="2" id="KW-1185">Reference proteome</keyword>
<reference evidence="1 2" key="1">
    <citation type="submission" date="2024-11" db="EMBL/GenBank/DDBJ databases">
        <title>Chromosome-level genome assembly of the freshwater bivalve Anodonta woodiana.</title>
        <authorList>
            <person name="Chen X."/>
        </authorList>
    </citation>
    <scope>NUCLEOTIDE SEQUENCE [LARGE SCALE GENOMIC DNA]</scope>
    <source>
        <strain evidence="1">MN2024</strain>
        <tissue evidence="1">Gills</tissue>
    </source>
</reference>
<name>A0ABD3UYP0_SINWO</name>
<protein>
    <submittedName>
        <fullName evidence="1">Uncharacterized protein</fullName>
    </submittedName>
</protein>
<comment type="caution">
    <text evidence="1">The sequence shown here is derived from an EMBL/GenBank/DDBJ whole genome shotgun (WGS) entry which is preliminary data.</text>
</comment>
<feature type="non-terminal residue" evidence="1">
    <location>
        <position position="1"/>
    </location>
</feature>
<gene>
    <name evidence="1" type="ORF">ACJMK2_013823</name>
</gene>
<sequence length="57" mass="6648">HRSCGTHSLTAYYYGMSSDPLMFPVKVSPKKMMKTDSKQRTLDILFYDSNFTDQQHL</sequence>
<organism evidence="1 2">
    <name type="scientific">Sinanodonta woodiana</name>
    <name type="common">Chinese pond mussel</name>
    <name type="synonym">Anodonta woodiana</name>
    <dbReference type="NCBI Taxonomy" id="1069815"/>
    <lineage>
        <taxon>Eukaryota</taxon>
        <taxon>Metazoa</taxon>
        <taxon>Spiralia</taxon>
        <taxon>Lophotrochozoa</taxon>
        <taxon>Mollusca</taxon>
        <taxon>Bivalvia</taxon>
        <taxon>Autobranchia</taxon>
        <taxon>Heteroconchia</taxon>
        <taxon>Palaeoheterodonta</taxon>
        <taxon>Unionida</taxon>
        <taxon>Unionoidea</taxon>
        <taxon>Unionidae</taxon>
        <taxon>Unioninae</taxon>
        <taxon>Sinanodonta</taxon>
    </lineage>
</organism>